<name>A0AAV0KFK9_9ROSI</name>
<dbReference type="EMBL" id="CAMGYJ010000005">
    <property type="protein sequence ID" value="CAI0420863.1"/>
    <property type="molecule type" value="Genomic_DNA"/>
</dbReference>
<gene>
    <name evidence="1" type="ORF">LITE_LOCUS18529</name>
</gene>
<reference evidence="1" key="1">
    <citation type="submission" date="2022-08" db="EMBL/GenBank/DDBJ databases">
        <authorList>
            <person name="Gutierrez-Valencia J."/>
        </authorList>
    </citation>
    <scope>NUCLEOTIDE SEQUENCE</scope>
</reference>
<evidence type="ECO:0000313" key="1">
    <source>
        <dbReference type="EMBL" id="CAI0420863.1"/>
    </source>
</evidence>
<dbReference type="Proteomes" id="UP001154282">
    <property type="component" value="Unassembled WGS sequence"/>
</dbReference>
<organism evidence="1 2">
    <name type="scientific">Linum tenue</name>
    <dbReference type="NCBI Taxonomy" id="586396"/>
    <lineage>
        <taxon>Eukaryota</taxon>
        <taxon>Viridiplantae</taxon>
        <taxon>Streptophyta</taxon>
        <taxon>Embryophyta</taxon>
        <taxon>Tracheophyta</taxon>
        <taxon>Spermatophyta</taxon>
        <taxon>Magnoliopsida</taxon>
        <taxon>eudicotyledons</taxon>
        <taxon>Gunneridae</taxon>
        <taxon>Pentapetalae</taxon>
        <taxon>rosids</taxon>
        <taxon>fabids</taxon>
        <taxon>Malpighiales</taxon>
        <taxon>Linaceae</taxon>
        <taxon>Linum</taxon>
    </lineage>
</organism>
<protein>
    <submittedName>
        <fullName evidence="1">Uncharacterized protein</fullName>
    </submittedName>
</protein>
<keyword evidence="2" id="KW-1185">Reference proteome</keyword>
<evidence type="ECO:0000313" key="2">
    <source>
        <dbReference type="Proteomes" id="UP001154282"/>
    </source>
</evidence>
<sequence length="11" mass="1091">MLGRLGGSSTI</sequence>
<accession>A0AAV0KFK9</accession>
<proteinExistence type="predicted"/>
<comment type="caution">
    <text evidence="1">The sequence shown here is derived from an EMBL/GenBank/DDBJ whole genome shotgun (WGS) entry which is preliminary data.</text>
</comment>